<evidence type="ECO:0000313" key="3">
    <source>
        <dbReference type="Proteomes" id="UP001176940"/>
    </source>
</evidence>
<proteinExistence type="predicted"/>
<dbReference type="PANTHER" id="PTHR21563:SF3">
    <property type="entry name" value="ZINC FINGER C3H1 DOMAIN-CONTAINING PROTEIN"/>
    <property type="match status" value="1"/>
</dbReference>
<evidence type="ECO:0000256" key="1">
    <source>
        <dbReference type="SAM" id="MobiDB-lite"/>
    </source>
</evidence>
<evidence type="ECO:0000313" key="2">
    <source>
        <dbReference type="EMBL" id="CAJ0933619.1"/>
    </source>
</evidence>
<feature type="region of interest" description="Disordered" evidence="1">
    <location>
        <begin position="226"/>
        <end position="273"/>
    </location>
</feature>
<accession>A0ABN9L9G8</accession>
<reference evidence="2" key="1">
    <citation type="submission" date="2023-07" db="EMBL/GenBank/DDBJ databases">
        <authorList>
            <person name="Stuckert A."/>
        </authorList>
    </citation>
    <scope>NUCLEOTIDE SEQUENCE</scope>
</reference>
<gene>
    <name evidence="2" type="ORF">RIMI_LOCUS5600559</name>
</gene>
<feature type="compositionally biased region" description="Acidic residues" evidence="1">
    <location>
        <begin position="15"/>
        <end position="24"/>
    </location>
</feature>
<feature type="region of interest" description="Disordered" evidence="1">
    <location>
        <begin position="1"/>
        <end position="92"/>
    </location>
</feature>
<keyword evidence="3" id="KW-1185">Reference proteome</keyword>
<comment type="caution">
    <text evidence="2">The sequence shown here is derived from an EMBL/GenBank/DDBJ whole genome shotgun (WGS) entry which is preliminary data.</text>
</comment>
<organism evidence="2 3">
    <name type="scientific">Ranitomeya imitator</name>
    <name type="common">mimic poison frog</name>
    <dbReference type="NCBI Taxonomy" id="111125"/>
    <lineage>
        <taxon>Eukaryota</taxon>
        <taxon>Metazoa</taxon>
        <taxon>Chordata</taxon>
        <taxon>Craniata</taxon>
        <taxon>Vertebrata</taxon>
        <taxon>Euteleostomi</taxon>
        <taxon>Amphibia</taxon>
        <taxon>Batrachia</taxon>
        <taxon>Anura</taxon>
        <taxon>Neobatrachia</taxon>
        <taxon>Hyloidea</taxon>
        <taxon>Dendrobatidae</taxon>
        <taxon>Dendrobatinae</taxon>
        <taxon>Ranitomeya</taxon>
    </lineage>
</organism>
<dbReference type="EMBL" id="CAUEEQ010009660">
    <property type="protein sequence ID" value="CAJ0933619.1"/>
    <property type="molecule type" value="Genomic_DNA"/>
</dbReference>
<dbReference type="Proteomes" id="UP001176940">
    <property type="component" value="Unassembled WGS sequence"/>
</dbReference>
<name>A0ABN9L9G8_9NEOB</name>
<dbReference type="PANTHER" id="PTHR21563">
    <property type="entry name" value="ZINC FINGER C3H1 DOMAIN-CONTAINING PROTEIN"/>
    <property type="match status" value="1"/>
</dbReference>
<protein>
    <submittedName>
        <fullName evidence="2">Uncharacterized protein</fullName>
    </submittedName>
</protein>
<dbReference type="InterPro" id="IPR039278">
    <property type="entry name" value="Red1"/>
</dbReference>
<feature type="compositionally biased region" description="Polar residues" evidence="1">
    <location>
        <begin position="332"/>
        <end position="352"/>
    </location>
</feature>
<sequence length="352" mass="40102">MTQPAGRSASPREEGELEDGEISDDSVRPDSPKPVRHRPSNRGVPHQYRARPSSRPLLPTPHVYRPKEQYRLPPRLPQPSSMGDICPRPSFWERSHDTLGRIRSRGRGGRFWEREWMDRVKGRSPPRKSHAEDESFEELLLKYKQIKLELESINKNEKLVLKEEPAKEVSVVQSSAEPPAPEEQSVVEDVAPVIDEKPPVKAFQAFELKPLRQKLKPITEIKKQIILEESKPSESAHEEKEVQSTVCEEEPDETEQTVPSEIDTTDVVANPDVEEEQLSELHLRLLALQSASKKWHQKEQLVLKESKEKLSKGKMEPPKEGVKPEPQKEKSNTISVLTRKAYSTTNAGKPTT</sequence>
<feature type="compositionally biased region" description="Basic and acidic residues" evidence="1">
    <location>
        <begin position="305"/>
        <end position="331"/>
    </location>
</feature>
<feature type="region of interest" description="Disordered" evidence="1">
    <location>
        <begin position="305"/>
        <end position="352"/>
    </location>
</feature>
<feature type="compositionally biased region" description="Basic and acidic residues" evidence="1">
    <location>
        <begin position="226"/>
        <end position="242"/>
    </location>
</feature>